<organism evidence="1 2">
    <name type="scientific">Nocardia colli</name>
    <dbReference type="NCBI Taxonomy" id="2545717"/>
    <lineage>
        <taxon>Bacteria</taxon>
        <taxon>Bacillati</taxon>
        <taxon>Actinomycetota</taxon>
        <taxon>Actinomycetes</taxon>
        <taxon>Mycobacteriales</taxon>
        <taxon>Nocardiaceae</taxon>
        <taxon>Nocardia</taxon>
    </lineage>
</organism>
<name>A0A5N0EMM8_9NOCA</name>
<sequence>MRIQPRRQILNVWSSLLAACYQDDTWIWGGRDGSNSISDAEQLLCLLYPATQISSFALHNPDRIADDVRTTLKPLGRERRIGLKIVEVMDEYLRRYERDDQPIFSGGSYLRATGELEATDRQRAVDVVDSYSMSLTVCLAGLQYLRALQDSTGAGDQQRLERLIKPVQARLNKRLTAAMVGLVRSFVVQSVDPETDTGLAMLSMFNQTGVENDAIVGGVAKRLERVRSRLLRDVTLNKTPQADLESPALMFECGWSWGVVEGAEVIDFIDVPIAKSEGFAVARPYLYFTITALDGINDLTQPRTRELDLLDADQRRLADALQLRWDLAQRYWSAMARFGEGDWPLEDIPWRTSDGEESDYFSLCVSGLLIQDLIAREADDDDLTRATRIFDELARRGRITRRLTEHDSARALHIPGVLLRLNGTDAIDDGPLLYWAVSDYAPMLLKRILQAAQLSRTLSTRRQLLELAQSTMDHLEQRAFQRAPGKGLWDDAARVFVEPTATGQPAQPPADGPQEASWYFTERIIECLVVAESTYQNPPFRSPTSLTRALELLDEADHLLNQKFLELSERDNTPNRRALENIEKNLVRASKLIDERPATAFSLCVDALRELDGLEVAGLDAMRGE</sequence>
<dbReference type="AlphaFoldDB" id="A0A5N0EMM8"/>
<comment type="caution">
    <text evidence="1">The sequence shown here is derived from an EMBL/GenBank/DDBJ whole genome shotgun (WGS) entry which is preliminary data.</text>
</comment>
<gene>
    <name evidence="1" type="ORF">F3087_03970</name>
</gene>
<dbReference type="EMBL" id="VXLC01000001">
    <property type="protein sequence ID" value="KAA8890452.1"/>
    <property type="molecule type" value="Genomic_DNA"/>
</dbReference>
<dbReference type="RefSeq" id="WP_150400362.1">
    <property type="nucleotide sequence ID" value="NZ_VXLC01000001.1"/>
</dbReference>
<dbReference type="Proteomes" id="UP000323876">
    <property type="component" value="Unassembled WGS sequence"/>
</dbReference>
<dbReference type="NCBIfam" id="NF040567">
    <property type="entry name" value="SCO2524_fam"/>
    <property type="match status" value="1"/>
</dbReference>
<keyword evidence="2" id="KW-1185">Reference proteome</keyword>
<reference evidence="1 2" key="1">
    <citation type="submission" date="2019-09" db="EMBL/GenBank/DDBJ databases">
        <authorList>
            <person name="Wang X."/>
        </authorList>
    </citation>
    <scope>NUCLEOTIDE SEQUENCE [LARGE SCALE GENOMIC DNA]</scope>
    <source>
        <strain evidence="1 2">CICC 11023</strain>
    </source>
</reference>
<evidence type="ECO:0000313" key="2">
    <source>
        <dbReference type="Proteomes" id="UP000323876"/>
    </source>
</evidence>
<dbReference type="OrthoDB" id="3311648at2"/>
<dbReference type="PROSITE" id="PS51257">
    <property type="entry name" value="PROKAR_LIPOPROTEIN"/>
    <property type="match status" value="1"/>
</dbReference>
<proteinExistence type="predicted"/>
<protein>
    <submittedName>
        <fullName evidence="1">Uncharacterized protein</fullName>
    </submittedName>
</protein>
<accession>A0A5N0EMM8</accession>
<evidence type="ECO:0000313" key="1">
    <source>
        <dbReference type="EMBL" id="KAA8890452.1"/>
    </source>
</evidence>
<dbReference type="InterPro" id="IPR049777">
    <property type="entry name" value="SCO2524-like"/>
</dbReference>